<keyword evidence="5 9" id="KW-1133">Transmembrane helix</keyword>
<comment type="function">
    <text evidence="8">Involved in the fragmentation of the mitochondrial network and its perinuclear clustering.</text>
</comment>
<dbReference type="eggNOG" id="KOG3364">
    <property type="taxonomic scope" value="Eukaryota"/>
</dbReference>
<dbReference type="GO" id="GO:0000422">
    <property type="term" value="P:autophagy of mitochondrion"/>
    <property type="evidence" value="ECO:0007669"/>
    <property type="project" value="TreeGrafter"/>
</dbReference>
<keyword evidence="4 8" id="KW-1000">Mitochondrion outer membrane</keyword>
<evidence type="ECO:0000256" key="3">
    <source>
        <dbReference type="ARBA" id="ARBA00022692"/>
    </source>
</evidence>
<name>A0A1I7TV18_9PELO</name>
<proteinExistence type="inferred from homology"/>
<dbReference type="PANTHER" id="PTHR13247:SF1">
    <property type="entry name" value="FIS1-RELATED PROTEIN FIS-1"/>
    <property type="match status" value="1"/>
</dbReference>
<evidence type="ECO:0000256" key="9">
    <source>
        <dbReference type="SAM" id="Phobius"/>
    </source>
</evidence>
<dbReference type="InterPro" id="IPR016543">
    <property type="entry name" value="Fis1"/>
</dbReference>
<dbReference type="InterPro" id="IPR028058">
    <property type="entry name" value="Fis1_TPR_N"/>
</dbReference>
<dbReference type="InterPro" id="IPR011990">
    <property type="entry name" value="TPR-like_helical_dom_sf"/>
</dbReference>
<dbReference type="SUPFAM" id="SSF48452">
    <property type="entry name" value="TPR-like"/>
    <property type="match status" value="1"/>
</dbReference>
<evidence type="ECO:0000256" key="6">
    <source>
        <dbReference type="ARBA" id="ARBA00023128"/>
    </source>
</evidence>
<dbReference type="GO" id="GO:0005778">
    <property type="term" value="C:peroxisomal membrane"/>
    <property type="evidence" value="ECO:0007669"/>
    <property type="project" value="TreeGrafter"/>
</dbReference>
<evidence type="ECO:0000256" key="1">
    <source>
        <dbReference type="ARBA" id="ARBA00004572"/>
    </source>
</evidence>
<dbReference type="PIRSF" id="PIRSF008835">
    <property type="entry name" value="TPR_repeat_11_Fis1"/>
    <property type="match status" value="1"/>
</dbReference>
<dbReference type="GO" id="GO:0043653">
    <property type="term" value="P:mitochondrial fragmentation involved in apoptotic process"/>
    <property type="evidence" value="ECO:0007669"/>
    <property type="project" value="TreeGrafter"/>
</dbReference>
<evidence type="ECO:0000313" key="10">
    <source>
        <dbReference type="Proteomes" id="UP000095282"/>
    </source>
</evidence>
<dbReference type="GO" id="GO:0005741">
    <property type="term" value="C:mitochondrial outer membrane"/>
    <property type="evidence" value="ECO:0007669"/>
    <property type="project" value="UniProtKB-SubCell"/>
</dbReference>
<keyword evidence="3 9" id="KW-0812">Transmembrane</keyword>
<dbReference type="AlphaFoldDB" id="A0A1I7TV18"/>
<evidence type="ECO:0000256" key="5">
    <source>
        <dbReference type="ARBA" id="ARBA00022989"/>
    </source>
</evidence>
<organism evidence="10 11">
    <name type="scientific">Caenorhabditis tropicalis</name>
    <dbReference type="NCBI Taxonomy" id="1561998"/>
    <lineage>
        <taxon>Eukaryota</taxon>
        <taxon>Metazoa</taxon>
        <taxon>Ecdysozoa</taxon>
        <taxon>Nematoda</taxon>
        <taxon>Chromadorea</taxon>
        <taxon>Rhabditida</taxon>
        <taxon>Rhabditina</taxon>
        <taxon>Rhabditomorpha</taxon>
        <taxon>Rhabditoidea</taxon>
        <taxon>Rhabditidae</taxon>
        <taxon>Peloderinae</taxon>
        <taxon>Caenorhabditis</taxon>
    </lineage>
</organism>
<protein>
    <recommendedName>
        <fullName evidence="8">Mitochondrial fission 1 protein</fullName>
    </recommendedName>
</protein>
<dbReference type="GO" id="GO:0000266">
    <property type="term" value="P:mitochondrial fission"/>
    <property type="evidence" value="ECO:0007669"/>
    <property type="project" value="UniProtKB-UniRule"/>
</dbReference>
<comment type="subcellular location">
    <subcellularLocation>
        <location evidence="1">Mitochondrion outer membrane</location>
        <topology evidence="1">Single-pass membrane protein</topology>
    </subcellularLocation>
</comment>
<dbReference type="GO" id="GO:0016559">
    <property type="term" value="P:peroxisome fission"/>
    <property type="evidence" value="ECO:0007669"/>
    <property type="project" value="TreeGrafter"/>
</dbReference>
<dbReference type="Proteomes" id="UP000095282">
    <property type="component" value="Unplaced"/>
</dbReference>
<dbReference type="WBParaSite" id="Csp11.Scaffold629.g12068.t1">
    <property type="protein sequence ID" value="Csp11.Scaffold629.g12068.t1"/>
    <property type="gene ID" value="Csp11.Scaffold629.g12068"/>
</dbReference>
<dbReference type="STRING" id="1561998.A0A1I7TV18"/>
<evidence type="ECO:0000256" key="2">
    <source>
        <dbReference type="ARBA" id="ARBA00008937"/>
    </source>
</evidence>
<dbReference type="Gene3D" id="1.25.40.10">
    <property type="entry name" value="Tetratricopeptide repeat domain"/>
    <property type="match status" value="1"/>
</dbReference>
<reference evidence="11" key="1">
    <citation type="submission" date="2016-11" db="UniProtKB">
        <authorList>
            <consortium name="WormBaseParasite"/>
        </authorList>
    </citation>
    <scope>IDENTIFICATION</scope>
</reference>
<dbReference type="PANTHER" id="PTHR13247">
    <property type="entry name" value="TETRATRICOPEPTIDE REPEAT PROTEIN 11 TPR REPEAT PROTEIN 11"/>
    <property type="match status" value="1"/>
</dbReference>
<keyword evidence="6 8" id="KW-0496">Mitochondrion</keyword>
<keyword evidence="7 8" id="KW-0472">Membrane</keyword>
<dbReference type="Pfam" id="PF14853">
    <property type="entry name" value="Fis1_TPR_C"/>
    <property type="match status" value="1"/>
</dbReference>
<dbReference type="InterPro" id="IPR028061">
    <property type="entry name" value="Fis1_TPR_C"/>
</dbReference>
<dbReference type="Pfam" id="PF14852">
    <property type="entry name" value="Fis1_TPR_N"/>
    <property type="match status" value="1"/>
</dbReference>
<comment type="domain">
    <text evidence="8">The C-terminus is required for mitochondrial localization, while the N-terminus is necessary for mitochondrial fission.</text>
</comment>
<evidence type="ECO:0000256" key="8">
    <source>
        <dbReference type="PIRNR" id="PIRNR008835"/>
    </source>
</evidence>
<feature type="transmembrane region" description="Helical" evidence="9">
    <location>
        <begin position="118"/>
        <end position="141"/>
    </location>
</feature>
<accession>A0A1I7TV18</accession>
<evidence type="ECO:0000256" key="4">
    <source>
        <dbReference type="ARBA" id="ARBA00022787"/>
    </source>
</evidence>
<keyword evidence="10" id="KW-1185">Reference proteome</keyword>
<evidence type="ECO:0000256" key="7">
    <source>
        <dbReference type="ARBA" id="ARBA00023136"/>
    </source>
</evidence>
<evidence type="ECO:0000313" key="11">
    <source>
        <dbReference type="WBParaSite" id="Csp11.Scaffold629.g12068.t1"/>
    </source>
</evidence>
<sequence length="143" mass="15612">MEMESVLDFCTSELEISTARALPDTRENKINLAIALVGSQKTNEIEEGTALLEQIMKETTRGDDARICVHYLALAHARLQNYDKSLSLLNSLLRTEPSNMQAKGLRNVVEKRMKREGLLGMGLVGGAAVLIGGIVIAGMTLKK</sequence>
<comment type="similarity">
    <text evidence="2 8">Belongs to the FIS1 family.</text>
</comment>